<protein>
    <submittedName>
        <fullName evidence="3">Uncharacterized protein LOC101893942</fullName>
    </submittedName>
</protein>
<dbReference type="Pfam" id="PF02958">
    <property type="entry name" value="EcKL"/>
    <property type="match status" value="3"/>
</dbReference>
<dbReference type="Proteomes" id="UP001652621">
    <property type="component" value="Unplaced"/>
</dbReference>
<evidence type="ECO:0000313" key="3">
    <source>
        <dbReference type="RefSeq" id="XP_058988283.1"/>
    </source>
</evidence>
<reference evidence="3" key="1">
    <citation type="submission" date="2025-08" db="UniProtKB">
        <authorList>
            <consortium name="RefSeq"/>
        </authorList>
    </citation>
    <scope>IDENTIFICATION</scope>
    <source>
        <strain evidence="3">Aabys</strain>
        <tissue evidence="3">Whole body</tissue>
    </source>
</reference>
<dbReference type="InterPro" id="IPR011009">
    <property type="entry name" value="Kinase-like_dom_sf"/>
</dbReference>
<dbReference type="Gene3D" id="3.90.1200.10">
    <property type="match status" value="3"/>
</dbReference>
<dbReference type="InterPro" id="IPR004119">
    <property type="entry name" value="EcKL"/>
</dbReference>
<dbReference type="SMART" id="SM00587">
    <property type="entry name" value="CHK"/>
    <property type="match status" value="3"/>
</dbReference>
<feature type="domain" description="CHK kinase-like" evidence="1">
    <location>
        <begin position="505"/>
        <end position="699"/>
    </location>
</feature>
<evidence type="ECO:0000259" key="1">
    <source>
        <dbReference type="SMART" id="SM00587"/>
    </source>
</evidence>
<dbReference type="PANTHER" id="PTHR11012:SF6">
    <property type="entry name" value="CHK DOMAIN OV1-RELATED"/>
    <property type="match status" value="1"/>
</dbReference>
<dbReference type="InterPro" id="IPR015897">
    <property type="entry name" value="CHK_kinase-like"/>
</dbReference>
<feature type="domain" description="CHK kinase-like" evidence="1">
    <location>
        <begin position="143"/>
        <end position="337"/>
    </location>
</feature>
<keyword evidence="2" id="KW-1185">Reference proteome</keyword>
<evidence type="ECO:0000313" key="2">
    <source>
        <dbReference type="Proteomes" id="UP001652621"/>
    </source>
</evidence>
<feature type="domain" description="CHK kinase-like" evidence="1">
    <location>
        <begin position="946"/>
        <end position="1141"/>
    </location>
</feature>
<dbReference type="SUPFAM" id="SSF56112">
    <property type="entry name" value="Protein kinase-like (PK-like)"/>
    <property type="match status" value="3"/>
</dbReference>
<dbReference type="GeneID" id="101893942"/>
<accession>A0ABM3VRJ5</accession>
<organism evidence="2 3">
    <name type="scientific">Musca domestica</name>
    <name type="common">House fly</name>
    <dbReference type="NCBI Taxonomy" id="7370"/>
    <lineage>
        <taxon>Eukaryota</taxon>
        <taxon>Metazoa</taxon>
        <taxon>Ecdysozoa</taxon>
        <taxon>Arthropoda</taxon>
        <taxon>Hexapoda</taxon>
        <taxon>Insecta</taxon>
        <taxon>Pterygota</taxon>
        <taxon>Neoptera</taxon>
        <taxon>Endopterygota</taxon>
        <taxon>Diptera</taxon>
        <taxon>Brachycera</taxon>
        <taxon>Muscomorpha</taxon>
        <taxon>Muscoidea</taxon>
        <taxon>Muscidae</taxon>
        <taxon>Musca</taxon>
    </lineage>
</organism>
<sequence>MPPNNDLNIVNPNEDLDIPSWISVDYFKDIVAKDEPELVKIRNFTPTAAIPPGENFTSVMLRLHFDLEMTDGSIKHKTYIFKTMLDEEKGGKVIKDMALFPKEMEMYSTYLPAFEQLYKDVGWDIQFAPKCLLTEKKDNRINFLFEDLSLKHYKNLNRLEGCDMEHMICVLRKLAEFHAASAVYEERNGPYGEDFQYGFVDTRHGPGFLKLVYDNNTPPYKKAMAQWGMGNAEEYIKKFPTYDQFWKCALATLKQKNNTFNVLNHGDFWSSNIMFSYTENKKIHEALMVDFQLCKWGSPAEDLLFFITISAAPNIRLKEFDHFVAIYHKRLIECLKQLGYKKPLPSLRQLQQDMYDRNNTFYAFFACINHIPVVLLPSDKDANIENYSRPDEVGERLRMKTYTNPRFVATIKDVYKFFVQRGLFNFEDYDRDYGSIKPKTYIFKTMLDEEKGGAIINKLSLFPKEMEMYGKYLPAFEELYKAVGWNIQLSPKCLFTEKKDNLINFLFEDLKTREFKNINRLQGCDMHHMTHILRKLAEFHAASAVYEELHGAYPEDFQYGFVDNRHGDAFIRESFLTKAESYKEAMANWDLENVEEYIRKFPTCDQYQKCAAATLQQSTNSFNVLCHGDFWSSNIMFNYLPNGEINETMPLDFQICKWGSPAEDLLFFITISPSAEIRVKEFDNFLAIYHKRLVECLKVLGYKKPLPTLRDIHCDMFNKNNSFYAFFACFNHLPGIMLPSDKDSNIHTFSRNDAIGEEFRRRAYANPLLVSVLKQLFPFYHNKGIFNFEDYDENFFLELKFYKSTMPDNSSKFNPNLNVDIPKWVNEAYFYPILKNDLPNFVKILNFTTIPATPPGENYTSLMMRIKMDIEMEDGFTQQQSYIMKTMLDDKKGGTFINTLNLFPKERLMYEAILPQLEGLYEEFGSKVKFAPKCHFIEDKSGRITLVLEDLLTKKFKNVNRLKGFDMAHMKRVLEKLAEFHAASVILREKLGTFPKEFKNTYLPANYQKSKSYQARLNSYKAAMATWGLEDYEKYAKMIPNADQYVSATMQCFSNTYPDEFKVLNHGDFWSSNIMLSYTSKNGHNDINQIRFVDFQMCKWGSPAMDLWELIICSVESNLRIRNFDIFLRLYHNHLLKCLKFLKYEKPMPLLSDLHISMLRYGFWGYFTTFTHLVLILLPSDKEASLLRLMQPGEEGDKFRMKAFTNPLYVRAVLDILPFLYRRGILEFQ</sequence>
<proteinExistence type="predicted"/>
<gene>
    <name evidence="3" type="primary">LOC101893942</name>
</gene>
<name>A0ABM3VRJ5_MUSDO</name>
<dbReference type="RefSeq" id="XP_058988283.1">
    <property type="nucleotide sequence ID" value="XM_059132300.1"/>
</dbReference>
<dbReference type="PANTHER" id="PTHR11012">
    <property type="entry name" value="PROTEIN KINASE-LIKE DOMAIN-CONTAINING"/>
    <property type="match status" value="1"/>
</dbReference>